<proteinExistence type="predicted"/>
<keyword evidence="3" id="KW-1185">Reference proteome</keyword>
<evidence type="ECO:0000313" key="2">
    <source>
        <dbReference type="EMBL" id="KAH7425663.1"/>
    </source>
</evidence>
<accession>A0A8T2TVN6</accession>
<sequence length="80" mass="8853">MRACVTKARRHAREIWTGKAAVNVSSSQMDNARKESGPKDDSQSLSSPSHDSSLLALHYSIANFKEVFGIGSLEFDERKN</sequence>
<gene>
    <name evidence="2" type="ORF">KP509_11G065300</name>
</gene>
<reference evidence="2" key="1">
    <citation type="submission" date="2021-08" db="EMBL/GenBank/DDBJ databases">
        <title>WGS assembly of Ceratopteris richardii.</title>
        <authorList>
            <person name="Marchant D.B."/>
            <person name="Chen G."/>
            <person name="Jenkins J."/>
            <person name="Shu S."/>
            <person name="Leebens-Mack J."/>
            <person name="Grimwood J."/>
            <person name="Schmutz J."/>
            <person name="Soltis P."/>
            <person name="Soltis D."/>
            <person name="Chen Z.-H."/>
        </authorList>
    </citation>
    <scope>NUCLEOTIDE SEQUENCE</scope>
    <source>
        <strain evidence="2">Whitten #5841</strain>
        <tissue evidence="2">Leaf</tissue>
    </source>
</reference>
<protein>
    <submittedName>
        <fullName evidence="2">Uncharacterized protein</fullName>
    </submittedName>
</protein>
<dbReference type="EMBL" id="CM035416">
    <property type="protein sequence ID" value="KAH7425663.1"/>
    <property type="molecule type" value="Genomic_DNA"/>
</dbReference>
<dbReference type="AlphaFoldDB" id="A0A8T2TVN6"/>
<comment type="caution">
    <text evidence="2">The sequence shown here is derived from an EMBL/GenBank/DDBJ whole genome shotgun (WGS) entry which is preliminary data.</text>
</comment>
<feature type="region of interest" description="Disordered" evidence="1">
    <location>
        <begin position="23"/>
        <end position="50"/>
    </location>
</feature>
<organism evidence="2 3">
    <name type="scientific">Ceratopteris richardii</name>
    <name type="common">Triangle waterfern</name>
    <dbReference type="NCBI Taxonomy" id="49495"/>
    <lineage>
        <taxon>Eukaryota</taxon>
        <taxon>Viridiplantae</taxon>
        <taxon>Streptophyta</taxon>
        <taxon>Embryophyta</taxon>
        <taxon>Tracheophyta</taxon>
        <taxon>Polypodiopsida</taxon>
        <taxon>Polypodiidae</taxon>
        <taxon>Polypodiales</taxon>
        <taxon>Pteridineae</taxon>
        <taxon>Pteridaceae</taxon>
        <taxon>Parkerioideae</taxon>
        <taxon>Ceratopteris</taxon>
    </lineage>
</organism>
<evidence type="ECO:0000256" key="1">
    <source>
        <dbReference type="SAM" id="MobiDB-lite"/>
    </source>
</evidence>
<feature type="compositionally biased region" description="Basic and acidic residues" evidence="1">
    <location>
        <begin position="31"/>
        <end position="42"/>
    </location>
</feature>
<name>A0A8T2TVN6_CERRI</name>
<dbReference type="Proteomes" id="UP000825935">
    <property type="component" value="Chromosome 11"/>
</dbReference>
<evidence type="ECO:0000313" key="3">
    <source>
        <dbReference type="Proteomes" id="UP000825935"/>
    </source>
</evidence>